<sequence>MIVADANVILRGIRSREGASGFILREMLLGSIPFALSPAVVLEYEDVLKRPGLLGTPPTASTEQIDVILDALCAAANIVSPWYRYRPFLDDPKDDLLIECALAAGARLIVTDDRHFRHPAVARFGLVAISAQEFVVHHRNKRKST</sequence>
<reference evidence="2 3" key="1">
    <citation type="journal article" date="2018" name="Sci. Rep.">
        <title>Rhizobium tumorigenes sp. nov., a novel plant tumorigenic bacterium isolated from cane gall tumors on thornless blackberry.</title>
        <authorList>
            <person name="Kuzmanovi N."/>
            <person name="Smalla K."/>
            <person name="Gronow S."/>
            <person name="PuBawska J."/>
        </authorList>
    </citation>
    <scope>NUCLEOTIDE SEQUENCE [LARGE SCALE GENOMIC DNA]</scope>
    <source>
        <strain evidence="2 3">CCBAU 85046</strain>
    </source>
</reference>
<dbReference type="Proteomes" id="UP000248925">
    <property type="component" value="Unassembled WGS sequence"/>
</dbReference>
<dbReference type="EMBL" id="PCDP01000001">
    <property type="protein sequence ID" value="PZM17129.1"/>
    <property type="molecule type" value="Genomic_DNA"/>
</dbReference>
<evidence type="ECO:0000259" key="1">
    <source>
        <dbReference type="Pfam" id="PF13470"/>
    </source>
</evidence>
<dbReference type="InterPro" id="IPR002716">
    <property type="entry name" value="PIN_dom"/>
</dbReference>
<accession>A0A2W4CY99</accession>
<dbReference type="CDD" id="cd09854">
    <property type="entry name" value="PIN_VapC-like"/>
    <property type="match status" value="1"/>
</dbReference>
<evidence type="ECO:0000313" key="2">
    <source>
        <dbReference type="EMBL" id="PZM17129.1"/>
    </source>
</evidence>
<evidence type="ECO:0000313" key="3">
    <source>
        <dbReference type="Proteomes" id="UP000248925"/>
    </source>
</evidence>
<dbReference type="SUPFAM" id="SSF88723">
    <property type="entry name" value="PIN domain-like"/>
    <property type="match status" value="1"/>
</dbReference>
<gene>
    <name evidence="2" type="ORF">CPY51_02545</name>
</gene>
<keyword evidence="3" id="KW-1185">Reference proteome</keyword>
<dbReference type="OrthoDB" id="5243920at2"/>
<comment type="caution">
    <text evidence="2">The sequence shown here is derived from an EMBL/GenBank/DDBJ whole genome shotgun (WGS) entry which is preliminary data.</text>
</comment>
<protein>
    <submittedName>
        <fullName evidence="2">PIN family protein</fullName>
    </submittedName>
</protein>
<dbReference type="InterPro" id="IPR029060">
    <property type="entry name" value="PIN-like_dom_sf"/>
</dbReference>
<name>A0A2W4CY99_9HYPH</name>
<feature type="domain" description="PIN" evidence="1">
    <location>
        <begin position="2"/>
        <end position="115"/>
    </location>
</feature>
<dbReference type="InterPro" id="IPR002850">
    <property type="entry name" value="PIN_toxin-like"/>
</dbReference>
<dbReference type="Pfam" id="PF13470">
    <property type="entry name" value="PIN_3"/>
    <property type="match status" value="1"/>
</dbReference>
<proteinExistence type="predicted"/>
<dbReference type="PANTHER" id="PTHR34610">
    <property type="entry name" value="SSL7007 PROTEIN"/>
    <property type="match status" value="1"/>
</dbReference>
<dbReference type="AlphaFoldDB" id="A0A2W4CY99"/>
<dbReference type="PANTHER" id="PTHR34610:SF3">
    <property type="entry name" value="SSL7007 PROTEIN"/>
    <property type="match status" value="1"/>
</dbReference>
<organism evidence="2 3">
    <name type="scientific">Rhizobium tubonense</name>
    <dbReference type="NCBI Taxonomy" id="484088"/>
    <lineage>
        <taxon>Bacteria</taxon>
        <taxon>Pseudomonadati</taxon>
        <taxon>Pseudomonadota</taxon>
        <taxon>Alphaproteobacteria</taxon>
        <taxon>Hyphomicrobiales</taxon>
        <taxon>Rhizobiaceae</taxon>
        <taxon>Rhizobium/Agrobacterium group</taxon>
        <taxon>Rhizobium</taxon>
    </lineage>
</organism>